<protein>
    <submittedName>
        <fullName evidence="1">Exo_endo_phos domain-containing protein</fullName>
    </submittedName>
</protein>
<dbReference type="SUPFAM" id="SSF56219">
    <property type="entry name" value="DNase I-like"/>
    <property type="match status" value="1"/>
</dbReference>
<dbReference type="Proteomes" id="UP000554482">
    <property type="component" value="Unassembled WGS sequence"/>
</dbReference>
<evidence type="ECO:0000313" key="1">
    <source>
        <dbReference type="EMBL" id="KAF5192105.1"/>
    </source>
</evidence>
<dbReference type="InterPro" id="IPR036691">
    <property type="entry name" value="Endo/exonu/phosph_ase_sf"/>
</dbReference>
<dbReference type="AlphaFoldDB" id="A0A7J6W6Z5"/>
<organism evidence="1 2">
    <name type="scientific">Thalictrum thalictroides</name>
    <name type="common">Rue-anemone</name>
    <name type="synonym">Anemone thalictroides</name>
    <dbReference type="NCBI Taxonomy" id="46969"/>
    <lineage>
        <taxon>Eukaryota</taxon>
        <taxon>Viridiplantae</taxon>
        <taxon>Streptophyta</taxon>
        <taxon>Embryophyta</taxon>
        <taxon>Tracheophyta</taxon>
        <taxon>Spermatophyta</taxon>
        <taxon>Magnoliopsida</taxon>
        <taxon>Ranunculales</taxon>
        <taxon>Ranunculaceae</taxon>
        <taxon>Thalictroideae</taxon>
        <taxon>Thalictrum</taxon>
    </lineage>
</organism>
<keyword evidence="2" id="KW-1185">Reference proteome</keyword>
<dbReference type="PANTHER" id="PTHR33710">
    <property type="entry name" value="BNAC02G09200D PROTEIN"/>
    <property type="match status" value="1"/>
</dbReference>
<gene>
    <name evidence="1" type="ORF">FRX31_018306</name>
</gene>
<reference evidence="1 2" key="1">
    <citation type="submission" date="2020-06" db="EMBL/GenBank/DDBJ databases">
        <title>Transcriptomic and genomic resources for Thalictrum thalictroides and T. hernandezii: Facilitating candidate gene discovery in an emerging model plant lineage.</title>
        <authorList>
            <person name="Arias T."/>
            <person name="Riano-Pachon D.M."/>
            <person name="Di Stilio V.S."/>
        </authorList>
    </citation>
    <scope>NUCLEOTIDE SEQUENCE [LARGE SCALE GENOMIC DNA]</scope>
    <source>
        <strain evidence="2">cv. WT478/WT964</strain>
        <tissue evidence="1">Leaves</tissue>
    </source>
</reference>
<dbReference type="EMBL" id="JABWDY010021848">
    <property type="protein sequence ID" value="KAF5192105.1"/>
    <property type="molecule type" value="Genomic_DNA"/>
</dbReference>
<dbReference type="Gene3D" id="3.60.10.10">
    <property type="entry name" value="Endonuclease/exonuclease/phosphatase"/>
    <property type="match status" value="1"/>
</dbReference>
<name>A0A7J6W6Z5_THATH</name>
<dbReference type="PANTHER" id="PTHR33710:SF71">
    <property type="entry name" value="ENDONUCLEASE_EXONUCLEASE_PHOSPHATASE DOMAIN-CONTAINING PROTEIN"/>
    <property type="match status" value="1"/>
</dbReference>
<feature type="non-terminal residue" evidence="1">
    <location>
        <position position="248"/>
    </location>
</feature>
<comment type="caution">
    <text evidence="1">The sequence shown here is derived from an EMBL/GenBank/DDBJ whole genome shotgun (WGS) entry which is preliminary data.</text>
</comment>
<accession>A0A7J6W6Z5</accession>
<evidence type="ECO:0000313" key="2">
    <source>
        <dbReference type="Proteomes" id="UP000554482"/>
    </source>
</evidence>
<dbReference type="OrthoDB" id="1259371at2759"/>
<proteinExistence type="predicted"/>
<sequence>MRAVLWQDIIRISNGIGDPWCATGDFNNVLFANERMGGNPVHHRETVHFMDCTIQAGLSDIDSTGFFFTWSNSSLGQGRICSRIDRCMINHHWSNVFGNTGAIFKPNGVSDHTPIVLTWFNTSSSACPFRFLNGWVHMPGFQEVVEEVWCTSVAGNPMTILVEKLALLKVRLRQWSLNASSDLHKKVNEARGELFQIQTMLQSNPQDTLLALKEKELLTKYGNLSRAELTIIRHKSDCDWLTLGDRGT</sequence>